<evidence type="ECO:0000256" key="1">
    <source>
        <dbReference type="SAM" id="MobiDB-lite"/>
    </source>
</evidence>
<keyword evidence="2" id="KW-0732">Signal</keyword>
<dbReference type="GeneID" id="18926344"/>
<protein>
    <submittedName>
        <fullName evidence="3">Secreted protein</fullName>
    </submittedName>
</protein>
<evidence type="ECO:0000313" key="4">
    <source>
        <dbReference type="Proteomes" id="UP000001072"/>
    </source>
</evidence>
<accession>F4RGP5</accession>
<evidence type="ECO:0000256" key="2">
    <source>
        <dbReference type="SAM" id="SignalP"/>
    </source>
</evidence>
<evidence type="ECO:0000313" key="3">
    <source>
        <dbReference type="EMBL" id="EGG08588.1"/>
    </source>
</evidence>
<dbReference type="InterPro" id="IPR021476">
    <property type="entry name" value="Egh16-like"/>
</dbReference>
<reference evidence="4" key="1">
    <citation type="journal article" date="2011" name="Proc. Natl. Acad. Sci. U.S.A.">
        <title>Obligate biotrophy features unraveled by the genomic analysis of rust fungi.</title>
        <authorList>
            <person name="Duplessis S."/>
            <person name="Cuomo C.A."/>
            <person name="Lin Y.-C."/>
            <person name="Aerts A."/>
            <person name="Tisserant E."/>
            <person name="Veneault-Fourrey C."/>
            <person name="Joly D.L."/>
            <person name="Hacquard S."/>
            <person name="Amselem J."/>
            <person name="Cantarel B.L."/>
            <person name="Chiu R."/>
            <person name="Coutinho P.M."/>
            <person name="Feau N."/>
            <person name="Field M."/>
            <person name="Frey P."/>
            <person name="Gelhaye E."/>
            <person name="Goldberg J."/>
            <person name="Grabherr M.G."/>
            <person name="Kodira C.D."/>
            <person name="Kohler A."/>
            <person name="Kuees U."/>
            <person name="Lindquist E.A."/>
            <person name="Lucas S.M."/>
            <person name="Mago R."/>
            <person name="Mauceli E."/>
            <person name="Morin E."/>
            <person name="Murat C."/>
            <person name="Pangilinan J.L."/>
            <person name="Park R."/>
            <person name="Pearson M."/>
            <person name="Quesneville H."/>
            <person name="Rouhier N."/>
            <person name="Sakthikumar S."/>
            <person name="Salamov A.A."/>
            <person name="Schmutz J."/>
            <person name="Selles B."/>
            <person name="Shapiro H."/>
            <person name="Tanguay P."/>
            <person name="Tuskan G.A."/>
            <person name="Henrissat B."/>
            <person name="Van de Peer Y."/>
            <person name="Rouze P."/>
            <person name="Ellis J.G."/>
            <person name="Dodds P.N."/>
            <person name="Schein J.E."/>
            <person name="Zhong S."/>
            <person name="Hamelin R.C."/>
            <person name="Grigoriev I.V."/>
            <person name="Szabo L.J."/>
            <person name="Martin F."/>
        </authorList>
    </citation>
    <scope>NUCLEOTIDE SEQUENCE [LARGE SCALE GENOMIC DNA]</scope>
    <source>
        <strain evidence="4">98AG31 / pathotype 3-4-7</strain>
    </source>
</reference>
<sequence>MALKCLLPLICISHLVTGHLVLIRMDGETNGNVGVGMGVVPTTPRTGSQPVPFQLDSAVFSQAELSAGTGPPCGRTVAGGTLDLPSELQKAERKGLPDVGRSGLIRMVGHQVNADGGGGYLCAVDPTASGTSFTRAEMIVNVPGRNGQSNAQATNFPIVTQIPPGMQCTGGTDGKTCVVRCLNTARNGPFGGCMAFTQNSNSGQTQNRSASTPNQRTPDKVQLTSTIPRHKSKRIPHFRLIKRSDTFGPTELMEEISSSTVGARRS</sequence>
<name>F4RGP5_MELLP</name>
<dbReference type="STRING" id="747676.F4RGP5"/>
<dbReference type="eggNOG" id="ENOG502QUBE">
    <property type="taxonomic scope" value="Eukaryota"/>
</dbReference>
<gene>
    <name evidence="3" type="ORF">MELLADRAFT_123372</name>
</gene>
<dbReference type="PANTHER" id="PTHR34618">
    <property type="entry name" value="SURFACE PROTEIN MAS1, PUTATIVE-RELATED"/>
    <property type="match status" value="1"/>
</dbReference>
<dbReference type="RefSeq" id="XP_007408174.1">
    <property type="nucleotide sequence ID" value="XM_007408112.1"/>
</dbReference>
<dbReference type="Proteomes" id="UP000001072">
    <property type="component" value="Unassembled WGS sequence"/>
</dbReference>
<dbReference type="KEGG" id="mlr:MELLADRAFT_123372"/>
<dbReference type="HOGENOM" id="CLU_047729_3_2_1"/>
<dbReference type="OrthoDB" id="3241054at2759"/>
<feature type="region of interest" description="Disordered" evidence="1">
    <location>
        <begin position="199"/>
        <end position="222"/>
    </location>
</feature>
<dbReference type="AlphaFoldDB" id="F4RGP5"/>
<dbReference type="Pfam" id="PF11327">
    <property type="entry name" value="Egh16-like"/>
    <property type="match status" value="1"/>
</dbReference>
<dbReference type="EMBL" id="GL883100">
    <property type="protein sequence ID" value="EGG08588.1"/>
    <property type="molecule type" value="Genomic_DNA"/>
</dbReference>
<feature type="signal peptide" evidence="2">
    <location>
        <begin position="1"/>
        <end position="18"/>
    </location>
</feature>
<keyword evidence="4" id="KW-1185">Reference proteome</keyword>
<proteinExistence type="predicted"/>
<dbReference type="PANTHER" id="PTHR34618:SF1">
    <property type="entry name" value="SECRETED PROTEIN"/>
    <property type="match status" value="1"/>
</dbReference>
<feature type="chain" id="PRO_5003317614" evidence="2">
    <location>
        <begin position="19"/>
        <end position="266"/>
    </location>
</feature>
<dbReference type="VEuPathDB" id="FungiDB:MELLADRAFT_123372"/>
<organism evidence="4">
    <name type="scientific">Melampsora larici-populina (strain 98AG31 / pathotype 3-4-7)</name>
    <name type="common">Poplar leaf rust fungus</name>
    <dbReference type="NCBI Taxonomy" id="747676"/>
    <lineage>
        <taxon>Eukaryota</taxon>
        <taxon>Fungi</taxon>
        <taxon>Dikarya</taxon>
        <taxon>Basidiomycota</taxon>
        <taxon>Pucciniomycotina</taxon>
        <taxon>Pucciniomycetes</taxon>
        <taxon>Pucciniales</taxon>
        <taxon>Melampsoraceae</taxon>
        <taxon>Melampsora</taxon>
    </lineage>
</organism>
<dbReference type="InParanoid" id="F4RGP5"/>